<dbReference type="WBParaSite" id="ES5_v2.g14427.t1">
    <property type="protein sequence ID" value="ES5_v2.g14427.t1"/>
    <property type="gene ID" value="ES5_v2.g14427"/>
</dbReference>
<proteinExistence type="predicted"/>
<name>A0AC34FAU3_9BILA</name>
<organism evidence="1 2">
    <name type="scientific">Panagrolaimus sp. ES5</name>
    <dbReference type="NCBI Taxonomy" id="591445"/>
    <lineage>
        <taxon>Eukaryota</taxon>
        <taxon>Metazoa</taxon>
        <taxon>Ecdysozoa</taxon>
        <taxon>Nematoda</taxon>
        <taxon>Chromadorea</taxon>
        <taxon>Rhabditida</taxon>
        <taxon>Tylenchina</taxon>
        <taxon>Panagrolaimomorpha</taxon>
        <taxon>Panagrolaimoidea</taxon>
        <taxon>Panagrolaimidae</taxon>
        <taxon>Panagrolaimus</taxon>
    </lineage>
</organism>
<protein>
    <submittedName>
        <fullName evidence="2">Uncharacterized protein</fullName>
    </submittedName>
</protein>
<evidence type="ECO:0000313" key="2">
    <source>
        <dbReference type="WBParaSite" id="ES5_v2.g14427.t1"/>
    </source>
</evidence>
<dbReference type="Proteomes" id="UP000887579">
    <property type="component" value="Unplaced"/>
</dbReference>
<evidence type="ECO:0000313" key="1">
    <source>
        <dbReference type="Proteomes" id="UP000887579"/>
    </source>
</evidence>
<sequence length="151" mass="16888">MVEHTVNDLMIDSGIRMDSPDGSPLSEQLIANVNGSMASPNGEHGKDATGNSTNDNIFDPMLESQKTFQKLLGGFNLRHAFQMNPSLFAAFQQQQHLFNFNNNNNIPSPSSSRQTPDRQDDEDNYDDVENMNDGEPEDLSLGLDIFFFLFL</sequence>
<reference evidence="2" key="1">
    <citation type="submission" date="2022-11" db="UniProtKB">
        <authorList>
            <consortium name="WormBaseParasite"/>
        </authorList>
    </citation>
    <scope>IDENTIFICATION</scope>
</reference>
<accession>A0AC34FAU3</accession>